<gene>
    <name evidence="2" type="ORF">Sradi_2359700</name>
</gene>
<accession>A0AAW2T5Z6</accession>
<dbReference type="GO" id="GO:0003676">
    <property type="term" value="F:nucleic acid binding"/>
    <property type="evidence" value="ECO:0007669"/>
    <property type="project" value="InterPro"/>
</dbReference>
<reference evidence="2" key="1">
    <citation type="submission" date="2020-06" db="EMBL/GenBank/DDBJ databases">
        <authorList>
            <person name="Li T."/>
            <person name="Hu X."/>
            <person name="Zhang T."/>
            <person name="Song X."/>
            <person name="Zhang H."/>
            <person name="Dai N."/>
            <person name="Sheng W."/>
            <person name="Hou X."/>
            <person name="Wei L."/>
        </authorList>
    </citation>
    <scope>NUCLEOTIDE SEQUENCE</scope>
    <source>
        <strain evidence="2">G02</strain>
        <tissue evidence="2">Leaf</tissue>
    </source>
</reference>
<dbReference type="EMBL" id="JACGWJ010000009">
    <property type="protein sequence ID" value="KAL0400164.1"/>
    <property type="molecule type" value="Genomic_DNA"/>
</dbReference>
<name>A0AAW2T5Z6_SESRA</name>
<dbReference type="SUPFAM" id="SSF53098">
    <property type="entry name" value="Ribonuclease H-like"/>
    <property type="match status" value="1"/>
</dbReference>
<evidence type="ECO:0000259" key="1">
    <source>
        <dbReference type="PROSITE" id="PS50994"/>
    </source>
</evidence>
<dbReference type="InterPro" id="IPR012337">
    <property type="entry name" value="RNaseH-like_sf"/>
</dbReference>
<dbReference type="PROSITE" id="PS50994">
    <property type="entry name" value="INTEGRASE"/>
    <property type="match status" value="1"/>
</dbReference>
<organism evidence="2">
    <name type="scientific">Sesamum radiatum</name>
    <name type="common">Black benniseed</name>
    <dbReference type="NCBI Taxonomy" id="300843"/>
    <lineage>
        <taxon>Eukaryota</taxon>
        <taxon>Viridiplantae</taxon>
        <taxon>Streptophyta</taxon>
        <taxon>Embryophyta</taxon>
        <taxon>Tracheophyta</taxon>
        <taxon>Spermatophyta</taxon>
        <taxon>Magnoliopsida</taxon>
        <taxon>eudicotyledons</taxon>
        <taxon>Gunneridae</taxon>
        <taxon>Pentapetalae</taxon>
        <taxon>asterids</taxon>
        <taxon>lamiids</taxon>
        <taxon>Lamiales</taxon>
        <taxon>Pedaliaceae</taxon>
        <taxon>Sesamum</taxon>
    </lineage>
</organism>
<dbReference type="Pfam" id="PF17921">
    <property type="entry name" value="Integrase_H2C2"/>
    <property type="match status" value="1"/>
</dbReference>
<dbReference type="Gene3D" id="3.30.420.10">
    <property type="entry name" value="Ribonuclease H-like superfamily/Ribonuclease H"/>
    <property type="match status" value="1"/>
</dbReference>
<comment type="caution">
    <text evidence="2">The sequence shown here is derived from an EMBL/GenBank/DDBJ whole genome shotgun (WGS) entry which is preliminary data.</text>
</comment>
<dbReference type="PANTHER" id="PTHR47266">
    <property type="entry name" value="ENDONUCLEASE-RELATED"/>
    <property type="match status" value="1"/>
</dbReference>
<sequence>MPIPRRRLACAQRNTRQMLWIPHRDLDAGQQSLRAGYFWPTMKQDACYLVNKCEKCQKHATLIHQPAERLNVMLSPSPFSQWRMDIVGPFPLALAQRKFLLVAIDYFTKWVEAKPLAHITEGEVMKFIWKNIICRFGLPREIISDSSRDEGCKTGVQGFT</sequence>
<evidence type="ECO:0000313" key="2">
    <source>
        <dbReference type="EMBL" id="KAL0400164.1"/>
    </source>
</evidence>
<dbReference type="AlphaFoldDB" id="A0AAW2T5Z6"/>
<dbReference type="InterPro" id="IPR041588">
    <property type="entry name" value="Integrase_H2C2"/>
</dbReference>
<dbReference type="Gene3D" id="1.10.340.70">
    <property type="match status" value="1"/>
</dbReference>
<proteinExistence type="predicted"/>
<reference evidence="2" key="2">
    <citation type="journal article" date="2024" name="Plant">
        <title>Genomic evolution and insights into agronomic trait innovations of Sesamum species.</title>
        <authorList>
            <person name="Miao H."/>
            <person name="Wang L."/>
            <person name="Qu L."/>
            <person name="Liu H."/>
            <person name="Sun Y."/>
            <person name="Le M."/>
            <person name="Wang Q."/>
            <person name="Wei S."/>
            <person name="Zheng Y."/>
            <person name="Lin W."/>
            <person name="Duan Y."/>
            <person name="Cao H."/>
            <person name="Xiong S."/>
            <person name="Wang X."/>
            <person name="Wei L."/>
            <person name="Li C."/>
            <person name="Ma Q."/>
            <person name="Ju M."/>
            <person name="Zhao R."/>
            <person name="Li G."/>
            <person name="Mu C."/>
            <person name="Tian Q."/>
            <person name="Mei H."/>
            <person name="Zhang T."/>
            <person name="Gao T."/>
            <person name="Zhang H."/>
        </authorList>
    </citation>
    <scope>NUCLEOTIDE SEQUENCE</scope>
    <source>
        <strain evidence="2">G02</strain>
    </source>
</reference>
<dbReference type="InterPro" id="IPR001584">
    <property type="entry name" value="Integrase_cat-core"/>
</dbReference>
<protein>
    <recommendedName>
        <fullName evidence="1">Integrase catalytic domain-containing protein</fullName>
    </recommendedName>
</protein>
<dbReference type="InterPro" id="IPR052160">
    <property type="entry name" value="Gypsy_RT_Integrase-like"/>
</dbReference>
<dbReference type="InterPro" id="IPR036397">
    <property type="entry name" value="RNaseH_sf"/>
</dbReference>
<dbReference type="GO" id="GO:0015074">
    <property type="term" value="P:DNA integration"/>
    <property type="evidence" value="ECO:0007669"/>
    <property type="project" value="InterPro"/>
</dbReference>
<feature type="domain" description="Integrase catalytic" evidence="1">
    <location>
        <begin position="74"/>
        <end position="160"/>
    </location>
</feature>